<evidence type="ECO:0000256" key="2">
    <source>
        <dbReference type="ARBA" id="ARBA00012636"/>
    </source>
</evidence>
<dbReference type="InterPro" id="IPR048356">
    <property type="entry name" value="MS_N"/>
</dbReference>
<evidence type="ECO:0000256" key="1">
    <source>
        <dbReference type="ARBA" id="ARBA00006394"/>
    </source>
</evidence>
<comment type="similarity">
    <text evidence="1">Belongs to the malate synthase family.</text>
</comment>
<dbReference type="OrthoDB" id="186072at2759"/>
<dbReference type="Pfam" id="PF20656">
    <property type="entry name" value="MS_N"/>
    <property type="match status" value="1"/>
</dbReference>
<feature type="active site" description="Proton acceptor" evidence="7">
    <location>
        <position position="171"/>
    </location>
</feature>
<keyword evidence="4" id="KW-0816">Tricarboxylic acid cycle</keyword>
<evidence type="ECO:0000313" key="12">
    <source>
        <dbReference type="Proteomes" id="UP000241769"/>
    </source>
</evidence>
<dbReference type="CDD" id="cd00727">
    <property type="entry name" value="malate_synt_A"/>
    <property type="match status" value="1"/>
</dbReference>
<dbReference type="InParanoid" id="A0A2P6NKN4"/>
<name>A0A2P6NKN4_9EUKA</name>
<dbReference type="PIRSF" id="PIRSF001363">
    <property type="entry name" value="Malate_synth"/>
    <property type="match status" value="1"/>
</dbReference>
<protein>
    <recommendedName>
        <fullName evidence="2">malate synthase</fullName>
        <ecNumber evidence="2">2.3.3.9</ecNumber>
    </recommendedName>
</protein>
<evidence type="ECO:0000256" key="3">
    <source>
        <dbReference type="ARBA" id="ARBA00022435"/>
    </source>
</evidence>
<evidence type="ECO:0000259" key="8">
    <source>
        <dbReference type="Pfam" id="PF01274"/>
    </source>
</evidence>
<dbReference type="PANTHER" id="PTHR42902">
    <property type="entry name" value="MALATE SYNTHASE"/>
    <property type="match status" value="1"/>
</dbReference>
<dbReference type="GO" id="GO:0006097">
    <property type="term" value="P:glyoxylate cycle"/>
    <property type="evidence" value="ECO:0007669"/>
    <property type="project" value="UniProtKB-KW"/>
</dbReference>
<dbReference type="PANTHER" id="PTHR42902:SF1">
    <property type="entry name" value="MALATE SYNTHASE 1-RELATED"/>
    <property type="match status" value="1"/>
</dbReference>
<evidence type="ECO:0000259" key="10">
    <source>
        <dbReference type="Pfam" id="PF20659"/>
    </source>
</evidence>
<evidence type="ECO:0000256" key="4">
    <source>
        <dbReference type="ARBA" id="ARBA00022532"/>
    </source>
</evidence>
<dbReference type="GO" id="GO:0004474">
    <property type="term" value="F:malate synthase activity"/>
    <property type="evidence" value="ECO:0007669"/>
    <property type="project" value="UniProtKB-EC"/>
</dbReference>
<dbReference type="Pfam" id="PF01274">
    <property type="entry name" value="MS_TIM-barrel"/>
    <property type="match status" value="1"/>
</dbReference>
<feature type="domain" description="Malate synthase N-terminal" evidence="9">
    <location>
        <begin position="15"/>
        <end position="76"/>
    </location>
</feature>
<dbReference type="InterPro" id="IPR046363">
    <property type="entry name" value="MS_N_TIM-barrel_dom"/>
</dbReference>
<dbReference type="GO" id="GO:0006099">
    <property type="term" value="P:tricarboxylic acid cycle"/>
    <property type="evidence" value="ECO:0007669"/>
    <property type="project" value="UniProtKB-KW"/>
</dbReference>
<feature type="domain" description="Malate synthase TIM barrel" evidence="8">
    <location>
        <begin position="167"/>
        <end position="410"/>
    </location>
</feature>
<dbReference type="InterPro" id="IPR048355">
    <property type="entry name" value="MS_C"/>
</dbReference>
<comment type="caution">
    <text evidence="11">The sequence shown here is derived from an EMBL/GenBank/DDBJ whole genome shotgun (WGS) entry which is preliminary data.</text>
</comment>
<proteinExistence type="inferred from homology"/>
<keyword evidence="12" id="KW-1185">Reference proteome</keyword>
<evidence type="ECO:0000256" key="6">
    <source>
        <dbReference type="ARBA" id="ARBA00047918"/>
    </source>
</evidence>
<dbReference type="SUPFAM" id="SSF51645">
    <property type="entry name" value="Malate synthase G"/>
    <property type="match status" value="1"/>
</dbReference>
<gene>
    <name evidence="11" type="ORF">PROFUN_05870</name>
</gene>
<dbReference type="NCBIfam" id="TIGR01344">
    <property type="entry name" value="malate_syn_A"/>
    <property type="match status" value="1"/>
</dbReference>
<dbReference type="InterPro" id="IPR001465">
    <property type="entry name" value="Malate_synthase_TIM"/>
</dbReference>
<feature type="active site" description="Proton donor" evidence="7">
    <location>
        <position position="450"/>
    </location>
</feature>
<evidence type="ECO:0000313" key="11">
    <source>
        <dbReference type="EMBL" id="PRP84535.1"/>
    </source>
</evidence>
<comment type="catalytic activity">
    <reaction evidence="6">
        <text>glyoxylate + acetyl-CoA + H2O = (S)-malate + CoA + H(+)</text>
        <dbReference type="Rhea" id="RHEA:18181"/>
        <dbReference type="ChEBI" id="CHEBI:15377"/>
        <dbReference type="ChEBI" id="CHEBI:15378"/>
        <dbReference type="ChEBI" id="CHEBI:15589"/>
        <dbReference type="ChEBI" id="CHEBI:36655"/>
        <dbReference type="ChEBI" id="CHEBI:57287"/>
        <dbReference type="ChEBI" id="CHEBI:57288"/>
        <dbReference type="EC" id="2.3.3.9"/>
    </reaction>
</comment>
<dbReference type="Gene3D" id="1.20.1220.12">
    <property type="entry name" value="Malate synthase, domain III"/>
    <property type="match status" value="1"/>
</dbReference>
<dbReference type="EC" id="2.3.3.9" evidence="2"/>
<dbReference type="InterPro" id="IPR044856">
    <property type="entry name" value="Malate_synth_C_sf"/>
</dbReference>
<organism evidence="11 12">
    <name type="scientific">Planoprotostelium fungivorum</name>
    <dbReference type="NCBI Taxonomy" id="1890364"/>
    <lineage>
        <taxon>Eukaryota</taxon>
        <taxon>Amoebozoa</taxon>
        <taxon>Evosea</taxon>
        <taxon>Variosea</taxon>
        <taxon>Cavosteliida</taxon>
        <taxon>Cavosteliaceae</taxon>
        <taxon>Planoprotostelium</taxon>
    </lineage>
</organism>
<accession>A0A2P6NKN4</accession>
<evidence type="ECO:0000259" key="9">
    <source>
        <dbReference type="Pfam" id="PF20656"/>
    </source>
</evidence>
<dbReference type="GO" id="GO:0005737">
    <property type="term" value="C:cytoplasm"/>
    <property type="evidence" value="ECO:0007669"/>
    <property type="project" value="TreeGrafter"/>
</dbReference>
<sequence length="542" mass="61358">MSLQQQLNAALAKDGIEIRGPVTQEYAAILTPDALRFVASIHNRFEETRRQLLQNRQKAQVEISAGRFPDFPAETKQIRESDWKVAPIPKDLTDRRVEITGPVTRKMIINALNSGAKVFMADFEDSNSPTWTNNVEGQINLRDAVNRSISFNDPNGKKYTLIEKPATLMVRPRGWHLVESHVLVNGQPIAGAFFDFGLYFYHNAKNLLQRGSGPYFYVPKMEHYLECRLWAEVFQFSEQSLSVPTGSIRATALIETILAAFQMDEFLYELRNYSAGLNCGRWDYIFSFIKKFYDHPQFVMPDRGSVDMLQPFMQAYVSLLIKTCHRRGIHAMGGMAAQIPVRDNKQLNDAAMEKVRKDKLREVQAGHDGTWVAHPGLIKIAMDIFNEHMQTPNQIHRVTEAQVKAADLMAVPTGKPSLNGLRGNIEVGLKYVEAWIKGNGCVPIHNLMEDLATAEISRVQIQQWMRHGVKLSDGEIVTEQLVRKTLDEETSKLFDLQKGDVSVKKAKDIFEKMFFGGNGIGDFMSLEMYPYVITDVAGKAKL</sequence>
<dbReference type="Pfam" id="PF20659">
    <property type="entry name" value="MS_C"/>
    <property type="match status" value="1"/>
</dbReference>
<dbReference type="Proteomes" id="UP000241769">
    <property type="component" value="Unassembled WGS sequence"/>
</dbReference>
<evidence type="ECO:0000256" key="5">
    <source>
        <dbReference type="ARBA" id="ARBA00022679"/>
    </source>
</evidence>
<keyword evidence="3" id="KW-0329">Glyoxylate bypass</keyword>
<dbReference type="EMBL" id="MDYQ01000061">
    <property type="protein sequence ID" value="PRP84535.1"/>
    <property type="molecule type" value="Genomic_DNA"/>
</dbReference>
<dbReference type="InterPro" id="IPR011076">
    <property type="entry name" value="Malate_synth_sf"/>
</dbReference>
<keyword evidence="5" id="KW-0808">Transferase</keyword>
<dbReference type="InterPro" id="IPR006252">
    <property type="entry name" value="Malate_synthA"/>
</dbReference>
<dbReference type="FunFam" id="1.20.1220.12:FF:000001">
    <property type="entry name" value="Malate synthase"/>
    <property type="match status" value="1"/>
</dbReference>
<reference evidence="11 12" key="1">
    <citation type="journal article" date="2018" name="Genome Biol. Evol.">
        <title>Multiple Roots of Fruiting Body Formation in Amoebozoa.</title>
        <authorList>
            <person name="Hillmann F."/>
            <person name="Forbes G."/>
            <person name="Novohradska S."/>
            <person name="Ferling I."/>
            <person name="Riege K."/>
            <person name="Groth M."/>
            <person name="Westermann M."/>
            <person name="Marz M."/>
            <person name="Spaller T."/>
            <person name="Winckler T."/>
            <person name="Schaap P."/>
            <person name="Glockner G."/>
        </authorList>
    </citation>
    <scope>NUCLEOTIDE SEQUENCE [LARGE SCALE GENOMIC DNA]</scope>
    <source>
        <strain evidence="11 12">Jena</strain>
    </source>
</reference>
<dbReference type="FunCoup" id="A0A2P6NKN4">
    <property type="interactions" value="92"/>
</dbReference>
<dbReference type="Gene3D" id="3.20.20.360">
    <property type="entry name" value="Malate synthase, domain 3"/>
    <property type="match status" value="1"/>
</dbReference>
<dbReference type="AlphaFoldDB" id="A0A2P6NKN4"/>
<feature type="domain" description="Malate synthase C-terminal" evidence="10">
    <location>
        <begin position="419"/>
        <end position="529"/>
    </location>
</feature>
<dbReference type="STRING" id="1890364.A0A2P6NKN4"/>
<evidence type="ECO:0000256" key="7">
    <source>
        <dbReference type="PIRSR" id="PIRSR001363-1"/>
    </source>
</evidence>
<dbReference type="FunFam" id="3.20.20.360:FF:000001">
    <property type="entry name" value="Malate synthase"/>
    <property type="match status" value="1"/>
</dbReference>